<sequence length="74" mass="8688">KALPQLDISLAPQIEADVLSRDLADAARGLWRTFKRVSRDFYLHGRPLFHREFQLSDSTIYYFNSIDRMVAPQY</sequence>
<comment type="caution">
    <text evidence="1">The sequence shown here is derived from an EMBL/GenBank/DDBJ whole genome shotgun (WGS) entry which is preliminary data.</text>
</comment>
<accession>A0AAD6WKE8</accession>
<evidence type="ECO:0000313" key="2">
    <source>
        <dbReference type="Proteomes" id="UP001218188"/>
    </source>
</evidence>
<evidence type="ECO:0000313" key="1">
    <source>
        <dbReference type="EMBL" id="KAJ7016898.1"/>
    </source>
</evidence>
<dbReference type="AlphaFoldDB" id="A0AAD6WKE8"/>
<reference evidence="1" key="1">
    <citation type="submission" date="2023-03" db="EMBL/GenBank/DDBJ databases">
        <title>Massive genome expansion in bonnet fungi (Mycena s.s.) driven by repeated elements and novel gene families across ecological guilds.</title>
        <authorList>
            <consortium name="Lawrence Berkeley National Laboratory"/>
            <person name="Harder C.B."/>
            <person name="Miyauchi S."/>
            <person name="Viragh M."/>
            <person name="Kuo A."/>
            <person name="Thoen E."/>
            <person name="Andreopoulos B."/>
            <person name="Lu D."/>
            <person name="Skrede I."/>
            <person name="Drula E."/>
            <person name="Henrissat B."/>
            <person name="Morin E."/>
            <person name="Kohler A."/>
            <person name="Barry K."/>
            <person name="LaButti K."/>
            <person name="Morin E."/>
            <person name="Salamov A."/>
            <person name="Lipzen A."/>
            <person name="Mereny Z."/>
            <person name="Hegedus B."/>
            <person name="Baldrian P."/>
            <person name="Stursova M."/>
            <person name="Weitz H."/>
            <person name="Taylor A."/>
            <person name="Grigoriev I.V."/>
            <person name="Nagy L.G."/>
            <person name="Martin F."/>
            <person name="Kauserud H."/>
        </authorList>
    </citation>
    <scope>NUCLEOTIDE SEQUENCE</scope>
    <source>
        <strain evidence="1">CBHHK200</strain>
    </source>
</reference>
<protein>
    <submittedName>
        <fullName evidence="1">Uncharacterized protein</fullName>
    </submittedName>
</protein>
<dbReference type="GO" id="GO:0007165">
    <property type="term" value="P:signal transduction"/>
    <property type="evidence" value="ECO:0007669"/>
    <property type="project" value="InterPro"/>
</dbReference>
<keyword evidence="2" id="KW-1185">Reference proteome</keyword>
<organism evidence="1 2">
    <name type="scientific">Mycena alexandri</name>
    <dbReference type="NCBI Taxonomy" id="1745969"/>
    <lineage>
        <taxon>Eukaryota</taxon>
        <taxon>Fungi</taxon>
        <taxon>Dikarya</taxon>
        <taxon>Basidiomycota</taxon>
        <taxon>Agaricomycotina</taxon>
        <taxon>Agaricomycetes</taxon>
        <taxon>Agaricomycetidae</taxon>
        <taxon>Agaricales</taxon>
        <taxon>Marasmiineae</taxon>
        <taxon>Mycenaceae</taxon>
        <taxon>Mycena</taxon>
    </lineage>
</organism>
<dbReference type="InterPro" id="IPR011025">
    <property type="entry name" value="GproteinA_insert"/>
</dbReference>
<dbReference type="Proteomes" id="UP001218188">
    <property type="component" value="Unassembled WGS sequence"/>
</dbReference>
<feature type="non-terminal residue" evidence="1">
    <location>
        <position position="1"/>
    </location>
</feature>
<gene>
    <name evidence="1" type="ORF">C8F04DRAFT_980465</name>
</gene>
<proteinExistence type="predicted"/>
<dbReference type="EMBL" id="JARJCM010000453">
    <property type="protein sequence ID" value="KAJ7016898.1"/>
    <property type="molecule type" value="Genomic_DNA"/>
</dbReference>
<dbReference type="SUPFAM" id="SSF47895">
    <property type="entry name" value="Transducin (alpha subunit), insertion domain"/>
    <property type="match status" value="1"/>
</dbReference>
<dbReference type="Gene3D" id="1.10.400.10">
    <property type="entry name" value="GI Alpha 1, domain 2-like"/>
    <property type="match status" value="1"/>
</dbReference>
<name>A0AAD6WKE8_9AGAR</name>